<dbReference type="AlphaFoldDB" id="A0A0W0TN49"/>
<dbReference type="PATRIC" id="fig|453.4.peg.1729"/>
<dbReference type="GO" id="GO:0046914">
    <property type="term" value="F:transition metal ion binding"/>
    <property type="evidence" value="ECO:0007669"/>
    <property type="project" value="TreeGrafter"/>
</dbReference>
<feature type="domain" description="CzcB-like barrel-sandwich hybrid" evidence="3">
    <location>
        <begin position="183"/>
        <end position="254"/>
    </location>
</feature>
<accession>A0A0W0TN49</accession>
<evidence type="ECO:0000259" key="3">
    <source>
        <dbReference type="Pfam" id="PF25973"/>
    </source>
</evidence>
<evidence type="ECO:0000313" key="8">
    <source>
        <dbReference type="Proteomes" id="UP000251942"/>
    </source>
</evidence>
<dbReference type="Gene3D" id="2.40.420.20">
    <property type="match status" value="1"/>
</dbReference>
<dbReference type="GO" id="GO:0015679">
    <property type="term" value="P:plasma membrane copper ion transport"/>
    <property type="evidence" value="ECO:0007669"/>
    <property type="project" value="TreeGrafter"/>
</dbReference>
<evidence type="ECO:0000259" key="2">
    <source>
        <dbReference type="Pfam" id="PF25971"/>
    </source>
</evidence>
<dbReference type="InterPro" id="IPR058649">
    <property type="entry name" value="CzcB_C"/>
</dbReference>
<evidence type="ECO:0000259" key="4">
    <source>
        <dbReference type="Pfam" id="PF25975"/>
    </source>
</evidence>
<dbReference type="FunFam" id="2.40.420.20:FF:000006">
    <property type="entry name" value="RND family efflux transporter MFP subunit"/>
    <property type="match status" value="1"/>
</dbReference>
<dbReference type="Proteomes" id="UP000054698">
    <property type="component" value="Unassembled WGS sequence"/>
</dbReference>
<dbReference type="EMBL" id="UASS01000011">
    <property type="protein sequence ID" value="SPX60672.1"/>
    <property type="molecule type" value="Genomic_DNA"/>
</dbReference>
<gene>
    <name evidence="5" type="primary">helB</name>
    <name evidence="6" type="synonym">czcB_1</name>
    <name evidence="5" type="ORF">Lfee_1573</name>
    <name evidence="6" type="ORF">NCTC12022_01404</name>
</gene>
<feature type="domain" description="CzcB N-terminal" evidence="2">
    <location>
        <begin position="43"/>
        <end position="134"/>
    </location>
</feature>
<proteinExistence type="predicted"/>
<evidence type="ECO:0000313" key="5">
    <source>
        <dbReference type="EMBL" id="KTC96661.1"/>
    </source>
</evidence>
<dbReference type="Gene3D" id="2.40.30.170">
    <property type="match status" value="1"/>
</dbReference>
<dbReference type="InterPro" id="IPR051909">
    <property type="entry name" value="MFP_Cation_Efflux"/>
</dbReference>
<reference evidence="6 8" key="2">
    <citation type="submission" date="2018-06" db="EMBL/GenBank/DDBJ databases">
        <authorList>
            <consortium name="Pathogen Informatics"/>
            <person name="Doyle S."/>
        </authorList>
    </citation>
    <scope>NUCLEOTIDE SEQUENCE [LARGE SCALE GENOMIC DNA]</scope>
    <source>
        <strain evidence="6 8">NCTC12022</strain>
    </source>
</reference>
<dbReference type="PANTHER" id="PTHR30097:SF4">
    <property type="entry name" value="SLR6042 PROTEIN"/>
    <property type="match status" value="1"/>
</dbReference>
<dbReference type="GO" id="GO:0060003">
    <property type="term" value="P:copper ion export"/>
    <property type="evidence" value="ECO:0007669"/>
    <property type="project" value="TreeGrafter"/>
</dbReference>
<keyword evidence="1" id="KW-0813">Transport</keyword>
<dbReference type="GO" id="GO:0030288">
    <property type="term" value="C:outer membrane-bounded periplasmic space"/>
    <property type="evidence" value="ECO:0007669"/>
    <property type="project" value="TreeGrafter"/>
</dbReference>
<dbReference type="STRING" id="453.Lfee_1573"/>
<dbReference type="PANTHER" id="PTHR30097">
    <property type="entry name" value="CATION EFFLUX SYSTEM PROTEIN CUSB"/>
    <property type="match status" value="1"/>
</dbReference>
<organism evidence="5 7">
    <name type="scientific">Legionella feeleii</name>
    <dbReference type="NCBI Taxonomy" id="453"/>
    <lineage>
        <taxon>Bacteria</taxon>
        <taxon>Pseudomonadati</taxon>
        <taxon>Pseudomonadota</taxon>
        <taxon>Gammaproteobacteria</taxon>
        <taxon>Legionellales</taxon>
        <taxon>Legionellaceae</taxon>
        <taxon>Legionella</taxon>
    </lineage>
</organism>
<dbReference type="EMBL" id="LNYB01000080">
    <property type="protein sequence ID" value="KTC96661.1"/>
    <property type="molecule type" value="Genomic_DNA"/>
</dbReference>
<feature type="domain" description="CzcB-like C-terminal circularly permuted SH3-like" evidence="4">
    <location>
        <begin position="339"/>
        <end position="399"/>
    </location>
</feature>
<sequence>MKVKSPNLTWLFFLFYFLLMVGMASCSSDKEIKQNTEKGPHHGRLLRQGPLTLELAVFEKGMPPHFRAYLYKDGKPLSVDGTHLTIKLRRFTGAVDTITFEPVNDFLQSQQIIQEPHSFDVTVDLINQDKKYEWQYASYEGRMHLGVPILKAAGIETAVAKEETLKKQLKVVGKIVPNRDTSAPVYPRYSGIIKSMTKKLGDKVAKGDVLATIESNESLQNYTVSAPINGIVVQKQATSGELAKGDRPIYELADLMNVWADLTLYRKEAPLVKAGMEVIVTGDEGIPRAVSTISYISPLGIEDSQTVLARSILSNESNEWLPGMYVNAAIVIQEKTVAVAVPRDALQHLGKTDVVFVQQGDDFEATPVVIGDEDDAWVEIRSGLKPGQRYVSKNSFFLKAELGKSGASHEH</sequence>
<evidence type="ECO:0000313" key="7">
    <source>
        <dbReference type="Proteomes" id="UP000054698"/>
    </source>
</evidence>
<dbReference type="InterPro" id="IPR058647">
    <property type="entry name" value="BSH_CzcB-like"/>
</dbReference>
<dbReference type="Pfam" id="PF25973">
    <property type="entry name" value="BSH_CzcB"/>
    <property type="match status" value="1"/>
</dbReference>
<name>A0A0W0TN49_9GAMM</name>
<dbReference type="Pfam" id="PF25971">
    <property type="entry name" value="CzcB_N"/>
    <property type="match status" value="1"/>
</dbReference>
<evidence type="ECO:0000256" key="1">
    <source>
        <dbReference type="ARBA" id="ARBA00022448"/>
    </source>
</evidence>
<dbReference type="InterPro" id="IPR058646">
    <property type="entry name" value="CzcB_N"/>
</dbReference>
<dbReference type="Pfam" id="PF25975">
    <property type="entry name" value="CzcB_C"/>
    <property type="match status" value="1"/>
</dbReference>
<keyword evidence="7" id="KW-1185">Reference proteome</keyword>
<dbReference type="SUPFAM" id="SSF111369">
    <property type="entry name" value="HlyD-like secretion proteins"/>
    <property type="match status" value="1"/>
</dbReference>
<reference evidence="5 7" key="1">
    <citation type="submission" date="2015-11" db="EMBL/GenBank/DDBJ databases">
        <title>Genomic analysis of 38 Legionella species identifies large and diverse effector repertoires.</title>
        <authorList>
            <person name="Burstein D."/>
            <person name="Amaro F."/>
            <person name="Zusman T."/>
            <person name="Lifshitz Z."/>
            <person name="Cohen O."/>
            <person name="Gilbert J.A."/>
            <person name="Pupko T."/>
            <person name="Shuman H.A."/>
            <person name="Segal G."/>
        </authorList>
    </citation>
    <scope>NUCLEOTIDE SEQUENCE [LARGE SCALE GENOMIC DNA]</scope>
    <source>
        <strain evidence="5 7">WO-44C</strain>
    </source>
</reference>
<protein>
    <submittedName>
        <fullName evidence="5">HelB protein</fullName>
    </submittedName>
</protein>
<evidence type="ECO:0000313" key="6">
    <source>
        <dbReference type="EMBL" id="SPX60672.1"/>
    </source>
</evidence>
<dbReference type="Gene3D" id="2.40.50.100">
    <property type="match status" value="1"/>
</dbReference>
<dbReference type="PROSITE" id="PS51257">
    <property type="entry name" value="PROKAR_LIPOPROTEIN"/>
    <property type="match status" value="1"/>
</dbReference>
<dbReference type="Proteomes" id="UP000251942">
    <property type="component" value="Unassembled WGS sequence"/>
</dbReference>